<feature type="domain" description="VWFA" evidence="12">
    <location>
        <begin position="2753"/>
        <end position="2925"/>
    </location>
</feature>
<dbReference type="InterPro" id="IPR036880">
    <property type="entry name" value="Kunitz_BPTI_sf"/>
</dbReference>
<dbReference type="EMBL" id="SCEB01215349">
    <property type="protein sequence ID" value="RXM30018.1"/>
    <property type="molecule type" value="Genomic_DNA"/>
</dbReference>
<evidence type="ECO:0000256" key="10">
    <source>
        <dbReference type="ARBA" id="ARBA00023180"/>
    </source>
</evidence>
<feature type="domain" description="VWFA" evidence="12">
    <location>
        <begin position="2149"/>
        <end position="2321"/>
    </location>
</feature>
<dbReference type="CDD" id="cd22629">
    <property type="entry name" value="Kunitz_collagen_alpha3_VI"/>
    <property type="match status" value="1"/>
</dbReference>
<dbReference type="PROSITE" id="PS50279">
    <property type="entry name" value="BPTI_KUNITZ_2"/>
    <property type="match status" value="1"/>
</dbReference>
<sequence length="4377" mass="476944">MVLLGSSGVGKSSLALRFTRDEFKSTVPTVGCAYLTQMVCLHETTLRFEIWDTAGQEKYHSVTPLYYRGANAALVVYDITNRDTFVRAQCWLQELERQYIVGETVVALVGNKADLSDLRQVELQEAQNLAEKKGLLFMETSAKSGKKVSELFMAIDGRQGVAADIIFLVDSSWSIGKENFQYVREFLYDVVKALNKGDNEFNFAIVQYSGSPKTEFQLNTYANKQDILFHIRSMPYRGGGTRTGLGLEYLIKTHLTEAAGSRASEGVPQIIVVLTDGRSQDDVIPPSSILKMADVDMFAVGVQHAVEWELKEIASKPLETHMYNVDNFTALHSIVGDLVTSLHAAAASPALAEAQGEIKDVTAQESADLIFLIDGSDNVGAANFPIIRDFVLNFIDNLNVGDDAMRVAVVQYSNDPNIEFYLNSYSTKTEVMDAVKGLSFKGGAEANIGAALEAVAQNLFTAGAGSRAEDGVPQTLVVISAGQSSDDIREGQFALNQASIYTFGIGAGIADTSELEQIATNPSFVFAAANFDDIDDLQDQLLPLINGVAQRTIVIQPSTIFTEVSQVSRRDIVFLIDGSQIMGNTLFTAIRNFIVDFINKLPIGPDQVQVAVAQYTSDVRIELDLNSHATKELAAAAVKKLKIKGGSQVANTGAALDFVRTNMFIPSKGSRIQQNVPQLMILFTAGKSSDSIIQPAEEMKRSGILTLAAGAKNADIKELSQIALDEKLAFMVKDFRGLFRTPQTIIAPLTTLSGVIITEEPTEVIITTTQNIPRVVRDIVFLVDGSSNVGNANFPYVRDFITNVVNNLNVEPDKVRIGLLQYSGDQRTEFYLRTHTTKDQVLANIAQLRLKGGAVLNTGAALEYALANHFTREAGSRSADGVAQALVLITAGKSQDEVRRIADKVARAGVVTFAVGVGRADQEFLQPIAFAPSLAYYTSAFTDLTGIVGELMNPLQTVVGEVETTVVIDEGVKKDVVFLIDGSDDVGGDFSYIRDFISRVIQTLNVGIDKVRISVVQYSDSASPSFYLNSFTTKEQVLNAVSGLSLTGGTSLNTGAALSFLKDTIFTPTYGSRISENVPQFLIAVSARRSEDSVQEPARALKSAGVVPFTIGVKNADTREIREIAHNPSFAFTISDFSQLNSVQKQLENYVITLTTTVVTEAIKRDVVFLLDGSDDTRNGFTAIREFVQRVVENLDVEENRDQVAVVQYSNKPIANFYLNTYSTKEDVLNTIRGLRHKGGRPLNTGAALQFVKDNVFTASSGSRRLEGVPQVLILLTGGRSKDDVGASATALKGLGVVPFSIGTRNADTRELQTISFTPDFIYPIPGFSDLQTIQQQLLSSVKSISKSESIQPETPTLIVEGIKKDVVFLLDGSNDARNGLPAIREFIRRTVENLDVEEDKVRVAVIQYSNDPAAHFFLNTYKTKKDIVNAVRGLRHKGGRPLNTGAALQFVKDNVFTASSGSRRLDGVPQILIVLTCGRSRDDVSSPSTAVKGLGVIPFGIGMKNAEENELQTIAHAPTLVFNLPIYGELLSVQPQILSFLKSKMEIKPPTVVVETDAVRRDVVFLLDGSDDTRNGFPAIRLFVQRVVENLDVEANKDRVAVVQYSNDAAATFYLNTYSTKDDVLNTVRGLRHKGGRPLNTGAALQFVKDNVFTASSGSRRLEGVPQVLILLTGGRSRDDVRGPATAVKGFGVVPFGIGTRNADTLELQAISYDPSYALSVTGFGDLLNIQQQLLLSVKRVTQPREPPTVLVESGVLLDGSDDTRNGFPAIRLFVQRVVENLDVEANKDRVAVVQYSNDAAATFYLNTYSTKDDVLNTVRGLRHKGGRPLNTGAALQFVKDNVFTASSGSRRLEGVPQVLILLTGGRSRDDVRGPATAVKGFGVVPFGIGTRNADTLELQAISYDPSYALSVTGFGDLLNIQQQLLLSVKRVTQPREPPTVLVESGAAQRDVVFLLDGSDDTRNGFPAIRDFVRRVVENMDVQENKDRVAVVQYSNDAAATFFLNTYSTKEDVLNTIRDLRHKGGRPLNTGAALQFVKNNVFTASSGSRRLEGVPQVLILLTGGRSRDDVGTSATALKGLGVVPFGIGARNADTRELQTISYNPSFALSVSDFSDLPNIQQQLLSSLTKAARERTTEKPTVVDSAQRDVVFLLDGSDDTRNGFPAIRDFVRRVVENLDVEENKDRVAVVQYSNDAAATFYLNTYSTKDDVLNTIRGLTHKGGRPLNTGAALQFVMDNVFTPSSGSRRLEGVPQVLILLTGGRSRDDVGTSATALKGHGVVPFGIGTRNADTRELQTISYNPSFALSVSDFSDLPNIQQQLVSSVTRVARERTTETPTVVDDKEGAQRDVVFLLDGSDDTRNGFQAIRDFVRRVVENMDVKENKDRVAVVQYSNDPEANFYLNTYATKDDVLNTIRGLTHKGGRPLNTGAALQFVKDNVFTASSGSRRLEGAHQFLILLTGGRSRDDVGASATALKGLGVVPFGIGTRNADTRELQTIAYDPSYAFSARDFRDLQSIEQEFMSSVTRVSRQRPAEPPTVIVEMEGAKKDVIFLIDGSDDVGRDFPTIQEFVRRVVENLNVAENKIRVAVVQYSDTPNADLYLNSHTTKQGVLNAVKGLRHKGGRPLNTGAALTFVKNNVISPSSGSRIREGVPQFLIVVTGGPSRDDVRGPATTLKQAGVVPFGIGTKNADSNELQIISYNSRFVYPVNEFRDIYNVQQQLISSLTELSKEEIDREAPTYPVVEAFQDSDKRDIVFLVDGTSAVRNDLGSIRDLITRVVNQLDVGLDKVRISVVQYSDDAKVEFLLNEHSTKEEVLSAVKRIRNKGGNKLNTGKALEYVSRNIFQRFAGSRIEESVPQFLILLTGGRSADDVFDPAERLKKNYVAPFTIGAKNADEEELKLISLSPEYSYTVNEFRDLTNIDQQLLISVKTLSDTDIRQKIPPVTTEVISNLGKKDIIFLIDGSDSVGRDGIVHIRDFMIQVLQQLDIGPNQIQVAVVQYSHTQKTEFSLNTHSNKRAVINAVRRLRQMGGSVVNLAEAIDYVVRKELKAANGARMDASQHLVVLTGGRSQTDVSKYGDLLRRTNVNCIGIGAKNADGRQLAEIATSSEDVLQVSDFLNLPGIQDKFIARLSGTALPGPTEPTDSGYGDLKPKVADIVFLVDGSNNFNKADFDHIMQFIIGLVDIFDVKDSIQIALAQYTKDVTDEFFFNTYTSKDDIVAAIENTNYRGGGRGINTGAAIKHIQDRHFIKAAGSRAHEGIPQIALIVTGGKSQDDGGAAALALRGTGVRIYAVGVGDTLSEINKLASEKTTVFRASTAQGLSELSEQLLVILADEMKGIQICTGAPEITKDCRLEVLVGFDVSNVGAGQNIFAVQRGLESKMEAILQRISQMRVTSCSGSQVPSVRVGLLALTSAGQQVGFDFSEYKQGLYEQFRALRTRGPYILSTKTVDAYRDKFVASGTPGAVKVVIHLTDGLEDGFAAMKARVEALRSADVSAFILVGLERVSDFENAVLLEFGRGFRYSRPLRINLLDLDYELSEELDNVAERECCGVPCKCTGQRGDRGPPGIPGTKGEIGEIGLDGIDGEEGTRGVAGPPGDRGNPGRQGPKGIKGERGDRGDTGLRGDPGTSGIDNTQRGPRGEKGDMGPMGDPGEDGGKGTPGVAGKKGSFGRRGPPGPQGPIGPTGAPGIRGESGNPGPRGPGGPVGLAGDRGRPGPAGRKGEAGDSGSRGGPGPKGNRGQRGNAGNPGDPGQKGEGGFPGPYQCDLVRNIKENCRAQECPLYPTELAFAIDNSQGVTREVFNRMKRSILNIVRNLTIAESNCPRGARVAVVTYNNEVMTEIRFSDNHKKKTLIQQIEGLQHLQTSKERSLESAMNFVARNTFKRVRSGFLMRKVAIFFSNGPTKSSPTLSAATMKLYEAGISSVFLTNRDDGVLNRAVQINGTGLAQVLVLPSGPAQFNQTIKKVINCHVCLDFCSPDSTCDFILPQTTRDRRSPTTDVDIDIAFLMDSSESTSPRQFVEMKRYVSHIVDQLEIASDPKTSEHHARVSVVQHAPYEYKQNRILPPAKVDIRLTEYGSKEDIRNFLQNKMPQLEGVRALGSAIKYTIEHVFEAVPHPRNLKVIVLMVTGEVMEDEAERLQKIVVDAKCKGFFIVVLGIGSKVSIQDLSVLASEPTDVFFKRVERSSHFYEERMQRFGRLLPKLVSEVEAGEIQAVNISSTSLVLHWVSPDSKQDYHYEVIVKKLGDHSPVLRKNVTGSELFIEGLDSSQRYHVVITGYLRTHVKVTYKGIITTMGYVCQLQKEEGSCTKFVLKWYFDAQTSSCTRFWYGGCGGNENRFETQAECEEACASGKTSLHCSKIKERKHVVLIRKTKIKKN</sequence>
<dbReference type="PROSITE" id="PS51420">
    <property type="entry name" value="RHO"/>
    <property type="match status" value="1"/>
</dbReference>
<dbReference type="InterPro" id="IPR003961">
    <property type="entry name" value="FN3_dom"/>
</dbReference>
<dbReference type="SMART" id="SM00131">
    <property type="entry name" value="KU"/>
    <property type="match status" value="1"/>
</dbReference>
<dbReference type="FunFam" id="3.40.50.300:FF:000808">
    <property type="entry name" value="Small GTP-binding protein, putative"/>
    <property type="match status" value="1"/>
</dbReference>
<dbReference type="GO" id="GO:0003924">
    <property type="term" value="F:GTPase activity"/>
    <property type="evidence" value="ECO:0007669"/>
    <property type="project" value="InterPro"/>
</dbReference>
<dbReference type="PROSITE" id="PS00280">
    <property type="entry name" value="BPTI_KUNITZ_1"/>
    <property type="match status" value="1"/>
</dbReference>
<feature type="domain" description="VWFA" evidence="12">
    <location>
        <begin position="2956"/>
        <end position="3131"/>
    </location>
</feature>
<dbReference type="SMART" id="SM00174">
    <property type="entry name" value="RHO"/>
    <property type="match status" value="1"/>
</dbReference>
<evidence type="ECO:0000313" key="14">
    <source>
        <dbReference type="EMBL" id="RXM30018.1"/>
    </source>
</evidence>
<dbReference type="PRINTS" id="PR00453">
    <property type="entry name" value="VWFADOMAIN"/>
</dbReference>
<name>A0A444U4C8_ACIRT</name>
<keyword evidence="6" id="KW-0547">Nucleotide-binding</keyword>
<feature type="domain" description="VWFA" evidence="12">
    <location>
        <begin position="164"/>
        <end position="338"/>
    </location>
</feature>
<dbReference type="GO" id="GO:0007155">
    <property type="term" value="P:cell adhesion"/>
    <property type="evidence" value="ECO:0007669"/>
    <property type="project" value="UniProtKB-KW"/>
</dbReference>
<feature type="domain" description="VWFA" evidence="12">
    <location>
        <begin position="975"/>
        <end position="1147"/>
    </location>
</feature>
<feature type="domain" description="VWFA" evidence="12">
    <location>
        <begin position="3156"/>
        <end position="3328"/>
    </location>
</feature>
<dbReference type="Gene3D" id="4.10.410.10">
    <property type="entry name" value="Pancreatic trypsin inhibitor Kunitz domain"/>
    <property type="match status" value="1"/>
</dbReference>
<dbReference type="GO" id="GO:0005525">
    <property type="term" value="F:GTP binding"/>
    <property type="evidence" value="ECO:0007669"/>
    <property type="project" value="InterPro"/>
</dbReference>
<evidence type="ECO:0000256" key="8">
    <source>
        <dbReference type="ARBA" id="ARBA00023119"/>
    </source>
</evidence>
<evidence type="ECO:0000313" key="15">
    <source>
        <dbReference type="Proteomes" id="UP000289886"/>
    </source>
</evidence>
<dbReference type="PROSITE" id="PS50234">
    <property type="entry name" value="VWFA"/>
    <property type="match status" value="18"/>
</dbReference>
<dbReference type="CDD" id="cd01860">
    <property type="entry name" value="Rab5_related"/>
    <property type="match status" value="1"/>
</dbReference>
<feature type="domain" description="VWFA" evidence="12">
    <location>
        <begin position="1952"/>
        <end position="2124"/>
    </location>
</feature>
<gene>
    <name evidence="14" type="ORF">EOD39_2079</name>
</gene>
<dbReference type="GO" id="GO:0004867">
    <property type="term" value="F:serine-type endopeptidase inhibitor activity"/>
    <property type="evidence" value="ECO:0007669"/>
    <property type="project" value="InterPro"/>
</dbReference>
<dbReference type="SMART" id="SM00175">
    <property type="entry name" value="RAB"/>
    <property type="match status" value="1"/>
</dbReference>
<feature type="domain" description="VWFA" evidence="12">
    <location>
        <begin position="4003"/>
        <end position="4207"/>
    </location>
</feature>
<dbReference type="FunFam" id="3.40.50.410:FF:000001">
    <property type="entry name" value="Collagen, type XII, alpha 1"/>
    <property type="match status" value="1"/>
</dbReference>
<evidence type="ECO:0000256" key="7">
    <source>
        <dbReference type="ARBA" id="ARBA00022889"/>
    </source>
</evidence>
<dbReference type="CDD" id="cd01472">
    <property type="entry name" value="vWA_collagen"/>
    <property type="match status" value="1"/>
</dbReference>
<feature type="compositionally biased region" description="Low complexity" evidence="11">
    <location>
        <begin position="3682"/>
        <end position="3697"/>
    </location>
</feature>
<proteinExistence type="predicted"/>
<feature type="domain" description="VWFA" evidence="12">
    <location>
        <begin position="1563"/>
        <end position="1735"/>
    </location>
</feature>
<keyword evidence="5" id="KW-0677">Repeat</keyword>
<dbReference type="SMART" id="SM00173">
    <property type="entry name" value="RAS"/>
    <property type="match status" value="1"/>
</dbReference>
<dbReference type="Pfam" id="PF00071">
    <property type="entry name" value="Ras"/>
    <property type="match status" value="1"/>
</dbReference>
<keyword evidence="15" id="KW-1185">Reference proteome</keyword>
<feature type="domain" description="VWFA" evidence="12">
    <location>
        <begin position="2549"/>
        <end position="2725"/>
    </location>
</feature>
<dbReference type="InterPro" id="IPR002223">
    <property type="entry name" value="Kunitz_BPTI"/>
</dbReference>
<dbReference type="SUPFAM" id="SSF49265">
    <property type="entry name" value="Fibronectin type III"/>
    <property type="match status" value="1"/>
</dbReference>
<dbReference type="Pfam" id="PF00014">
    <property type="entry name" value="Kunitz_BPTI"/>
    <property type="match status" value="1"/>
</dbReference>
<dbReference type="NCBIfam" id="TIGR00231">
    <property type="entry name" value="small_GTP"/>
    <property type="match status" value="1"/>
</dbReference>
<dbReference type="InterPro" id="IPR036465">
    <property type="entry name" value="vWFA_dom_sf"/>
</dbReference>
<dbReference type="FunFam" id="3.40.50.410:FF:000021">
    <property type="entry name" value="Collagen, type VI, alpha 3"/>
    <property type="match status" value="1"/>
</dbReference>
<dbReference type="InterPro" id="IPR050525">
    <property type="entry name" value="ECM_Assembly_Org"/>
</dbReference>
<dbReference type="Pfam" id="PF01391">
    <property type="entry name" value="Collagen"/>
    <property type="match status" value="2"/>
</dbReference>
<dbReference type="SUPFAM" id="SSF53300">
    <property type="entry name" value="vWA-like"/>
    <property type="match status" value="19"/>
</dbReference>
<keyword evidence="2" id="KW-0964">Secreted</keyword>
<evidence type="ECO:0000259" key="12">
    <source>
        <dbReference type="PROSITE" id="PS50234"/>
    </source>
</evidence>
<accession>A0A444U4C8</accession>
<reference evidence="14 15" key="1">
    <citation type="submission" date="2019-01" db="EMBL/GenBank/DDBJ databases">
        <title>Draft Genome and Complete Hox-Cluster Characterization of the Sterlet Sturgeon (Acipenser ruthenus).</title>
        <authorList>
            <person name="Wei Q."/>
        </authorList>
    </citation>
    <scope>NUCLEOTIDE SEQUENCE [LARGE SCALE GENOMIC DNA]</scope>
    <source>
        <strain evidence="14">WHYD16114868_AA</strain>
        <tissue evidence="14">Blood</tissue>
    </source>
</reference>
<feature type="domain" description="VWFA" evidence="12">
    <location>
        <begin position="1366"/>
        <end position="1538"/>
    </location>
</feature>
<comment type="subcellular location">
    <subcellularLocation>
        <location evidence="1">Secreted</location>
        <location evidence="1">Extracellular space</location>
        <location evidence="1">Extracellular matrix</location>
    </subcellularLocation>
</comment>
<dbReference type="InterPro" id="IPR002035">
    <property type="entry name" value="VWF_A"/>
</dbReference>
<dbReference type="FunFam" id="3.40.50.410:FF:000037">
    <property type="entry name" value="Collagen type VI alpha 3 chain"/>
    <property type="match status" value="1"/>
</dbReference>
<dbReference type="FunFam" id="3.40.50.410:FF:000016">
    <property type="entry name" value="Collagen type VI alpha 3 chain"/>
    <property type="match status" value="1"/>
</dbReference>
<dbReference type="PROSITE" id="PS51421">
    <property type="entry name" value="RAS"/>
    <property type="match status" value="1"/>
</dbReference>
<protein>
    <submittedName>
        <fullName evidence="14">Collagen alpha-3(VI) chain</fullName>
    </submittedName>
</protein>
<dbReference type="Gene3D" id="3.40.50.300">
    <property type="entry name" value="P-loop containing nucleotide triphosphate hydrolases"/>
    <property type="match status" value="1"/>
</dbReference>
<dbReference type="PRINTS" id="PR00759">
    <property type="entry name" value="BASICPTASE"/>
</dbReference>
<keyword evidence="4" id="KW-0732">Signal</keyword>
<feature type="domain" description="VWFA" evidence="12">
    <location>
        <begin position="2349"/>
        <end position="2525"/>
    </location>
</feature>
<dbReference type="Proteomes" id="UP000289886">
    <property type="component" value="Unassembled WGS sequence"/>
</dbReference>
<dbReference type="GO" id="GO:0005581">
    <property type="term" value="C:collagen trimer"/>
    <property type="evidence" value="ECO:0007669"/>
    <property type="project" value="UniProtKB-KW"/>
</dbReference>
<dbReference type="Gene3D" id="2.60.40.10">
    <property type="entry name" value="Immunoglobulins"/>
    <property type="match status" value="1"/>
</dbReference>
<evidence type="ECO:0000256" key="2">
    <source>
        <dbReference type="ARBA" id="ARBA00022525"/>
    </source>
</evidence>
<keyword evidence="10" id="KW-0325">Glycoprotein</keyword>
<feature type="domain" description="VWFA" evidence="12">
    <location>
        <begin position="778"/>
        <end position="951"/>
    </location>
</feature>
<dbReference type="SMART" id="SM00327">
    <property type="entry name" value="VWA"/>
    <property type="match status" value="19"/>
</dbReference>
<feature type="compositionally biased region" description="Gly residues" evidence="11">
    <location>
        <begin position="3728"/>
        <end position="3737"/>
    </location>
</feature>
<evidence type="ECO:0000256" key="9">
    <source>
        <dbReference type="ARBA" id="ARBA00023157"/>
    </source>
</evidence>
<dbReference type="SUPFAM" id="SSF57362">
    <property type="entry name" value="BPTI-like"/>
    <property type="match status" value="1"/>
</dbReference>
<dbReference type="FunFam" id="4.10.410.10:FF:000020">
    <property type="entry name" value="Collagen, type VI, alpha 3"/>
    <property type="match status" value="1"/>
</dbReference>
<dbReference type="PRINTS" id="PR00449">
    <property type="entry name" value="RASTRNSFRMNG"/>
</dbReference>
<evidence type="ECO:0000256" key="6">
    <source>
        <dbReference type="ARBA" id="ARBA00022741"/>
    </source>
</evidence>
<dbReference type="Gene3D" id="3.40.50.410">
    <property type="entry name" value="von Willebrand factor, type A domain"/>
    <property type="match status" value="18"/>
</dbReference>
<dbReference type="InterPro" id="IPR020901">
    <property type="entry name" value="Prtase_inh_Kunz-CS"/>
</dbReference>
<keyword evidence="9" id="KW-1015">Disulfide bond</keyword>
<feature type="domain" description="VWFA" evidence="12">
    <location>
        <begin position="1166"/>
        <end position="1338"/>
    </location>
</feature>
<feature type="domain" description="VWFA" evidence="12">
    <location>
        <begin position="3786"/>
        <end position="3966"/>
    </location>
</feature>
<dbReference type="CDD" id="cd00063">
    <property type="entry name" value="FN3"/>
    <property type="match status" value="1"/>
</dbReference>
<feature type="domain" description="VWFA" evidence="12">
    <location>
        <begin position="1754"/>
        <end position="1926"/>
    </location>
</feature>
<dbReference type="InterPro" id="IPR013783">
    <property type="entry name" value="Ig-like_fold"/>
</dbReference>
<dbReference type="SUPFAM" id="SSF52540">
    <property type="entry name" value="P-loop containing nucleoside triphosphate hydrolases"/>
    <property type="match status" value="1"/>
</dbReference>
<organism evidence="14 15">
    <name type="scientific">Acipenser ruthenus</name>
    <name type="common">Sterlet sturgeon</name>
    <dbReference type="NCBI Taxonomy" id="7906"/>
    <lineage>
        <taxon>Eukaryota</taxon>
        <taxon>Metazoa</taxon>
        <taxon>Chordata</taxon>
        <taxon>Craniata</taxon>
        <taxon>Vertebrata</taxon>
        <taxon>Euteleostomi</taxon>
        <taxon>Actinopterygii</taxon>
        <taxon>Chondrostei</taxon>
        <taxon>Acipenseriformes</taxon>
        <taxon>Acipenseridae</taxon>
        <taxon>Acipenser</taxon>
    </lineage>
</organism>
<dbReference type="InterPro" id="IPR036116">
    <property type="entry name" value="FN3_sf"/>
</dbReference>
<feature type="domain" description="VWFA" evidence="12">
    <location>
        <begin position="368"/>
        <end position="541"/>
    </location>
</feature>
<evidence type="ECO:0000256" key="3">
    <source>
        <dbReference type="ARBA" id="ARBA00022530"/>
    </source>
</evidence>
<dbReference type="InterPro" id="IPR005225">
    <property type="entry name" value="Small_GTP-bd"/>
</dbReference>
<comment type="caution">
    <text evidence="14">The sequence shown here is derived from an EMBL/GenBank/DDBJ whole genome shotgun (WGS) entry which is preliminary data.</text>
</comment>
<dbReference type="PANTHER" id="PTHR24020">
    <property type="entry name" value="COLLAGEN ALPHA"/>
    <property type="match status" value="1"/>
</dbReference>
<dbReference type="InterPro" id="IPR001806">
    <property type="entry name" value="Small_GTPase"/>
</dbReference>
<feature type="domain" description="BPTI/Kunitz inhibitor" evidence="13">
    <location>
        <begin position="4298"/>
        <end position="4348"/>
    </location>
</feature>
<dbReference type="FunFam" id="3.40.50.410:FF:000003">
    <property type="entry name" value="Collagen type VI alpha 3 chain"/>
    <property type="match status" value="15"/>
</dbReference>
<dbReference type="CDD" id="cd01450">
    <property type="entry name" value="vWFA_subfamily_ECM"/>
    <property type="match status" value="2"/>
</dbReference>
<keyword evidence="7" id="KW-0130">Cell adhesion</keyword>
<dbReference type="SMART" id="SM00176">
    <property type="entry name" value="RAN"/>
    <property type="match status" value="1"/>
</dbReference>
<dbReference type="PANTHER" id="PTHR24020:SF13">
    <property type="entry name" value="COLLAGEN ALPHA-3(VI) CHAIN"/>
    <property type="match status" value="1"/>
</dbReference>
<evidence type="ECO:0000256" key="1">
    <source>
        <dbReference type="ARBA" id="ARBA00004498"/>
    </source>
</evidence>
<feature type="region of interest" description="Disordered" evidence="11">
    <location>
        <begin position="3558"/>
        <end position="3761"/>
    </location>
</feature>
<keyword evidence="8 14" id="KW-0176">Collagen</keyword>
<evidence type="ECO:0000256" key="5">
    <source>
        <dbReference type="ARBA" id="ARBA00022737"/>
    </source>
</evidence>
<dbReference type="PROSITE" id="PS51419">
    <property type="entry name" value="RAB"/>
    <property type="match status" value="1"/>
</dbReference>
<evidence type="ECO:0000259" key="13">
    <source>
        <dbReference type="PROSITE" id="PS50279"/>
    </source>
</evidence>
<dbReference type="InterPro" id="IPR027417">
    <property type="entry name" value="P-loop_NTPase"/>
</dbReference>
<evidence type="ECO:0000256" key="11">
    <source>
        <dbReference type="SAM" id="MobiDB-lite"/>
    </source>
</evidence>
<feature type="compositionally biased region" description="Basic and acidic residues" evidence="11">
    <location>
        <begin position="3611"/>
        <end position="3623"/>
    </location>
</feature>
<feature type="domain" description="VWFA" evidence="12">
    <location>
        <begin position="571"/>
        <end position="745"/>
    </location>
</feature>
<keyword evidence="3" id="KW-0272">Extracellular matrix</keyword>
<dbReference type="Pfam" id="PF00092">
    <property type="entry name" value="VWA"/>
    <property type="match status" value="18"/>
</dbReference>
<dbReference type="InterPro" id="IPR008160">
    <property type="entry name" value="Collagen"/>
</dbReference>
<evidence type="ECO:0000256" key="4">
    <source>
        <dbReference type="ARBA" id="ARBA00022729"/>
    </source>
</evidence>